<keyword evidence="3 6" id="KW-0812">Transmembrane</keyword>
<comment type="subcellular location">
    <subcellularLocation>
        <location evidence="1">Membrane</location>
        <topology evidence="1">Multi-pass membrane protein</topology>
    </subcellularLocation>
</comment>
<dbReference type="OrthoDB" id="9812899at2"/>
<evidence type="ECO:0000256" key="2">
    <source>
        <dbReference type="ARBA" id="ARBA00009853"/>
    </source>
</evidence>
<feature type="transmembrane region" description="Helical" evidence="6">
    <location>
        <begin position="169"/>
        <end position="192"/>
    </location>
</feature>
<dbReference type="InterPro" id="IPR000620">
    <property type="entry name" value="EamA_dom"/>
</dbReference>
<keyword evidence="5 6" id="KW-0472">Membrane</keyword>
<dbReference type="InterPro" id="IPR037185">
    <property type="entry name" value="EmrE-like"/>
</dbReference>
<dbReference type="AlphaFoldDB" id="A0A369W3U4"/>
<evidence type="ECO:0000256" key="3">
    <source>
        <dbReference type="ARBA" id="ARBA00022692"/>
    </source>
</evidence>
<protein>
    <submittedName>
        <fullName evidence="8">DMT family transporter</fullName>
    </submittedName>
</protein>
<feature type="transmembrane region" description="Helical" evidence="6">
    <location>
        <begin position="29"/>
        <end position="46"/>
    </location>
</feature>
<reference evidence="9" key="1">
    <citation type="submission" date="2018-07" db="EMBL/GenBank/DDBJ databases">
        <authorList>
            <person name="Liu B.-T."/>
            <person name="Du Z."/>
        </authorList>
    </citation>
    <scope>NUCLEOTIDE SEQUENCE [LARGE SCALE GENOMIC DNA]</scope>
    <source>
        <strain evidence="9">XYN52</strain>
    </source>
</reference>
<dbReference type="PANTHER" id="PTHR22911:SF6">
    <property type="entry name" value="SOLUTE CARRIER FAMILY 35 MEMBER G1"/>
    <property type="match status" value="1"/>
</dbReference>
<dbReference type="PANTHER" id="PTHR22911">
    <property type="entry name" value="ACYL-MALONYL CONDENSING ENZYME-RELATED"/>
    <property type="match status" value="1"/>
</dbReference>
<dbReference type="Pfam" id="PF00892">
    <property type="entry name" value="EamA"/>
    <property type="match status" value="2"/>
</dbReference>
<feature type="transmembrane region" description="Helical" evidence="6">
    <location>
        <begin position="252"/>
        <end position="269"/>
    </location>
</feature>
<sequence>MVLAGIGFAGINVTLQWAGMVSGLSSTAVAFWQYFLAFIFALPLVWRQGLKALRTRHPALHIARVVLSAAGVQVWVIALAHVPLWQAIALSMTSPFFVLAGAALLLGEKVTLERIGATAFGFTGALIIIAPWSEAFTPYALLPVAAAALWAGASLITKKLTASESPESIALYLLLLLTPINFALYLGSGFALPPAEGWAVLLTAGVLTAAAQYLLTRAYAVADAAYLQPFEDLKLPFNIVLGWVIFGFAPDAAFWPGAAMIVLASVYIMNRETQARRAMGK</sequence>
<evidence type="ECO:0000256" key="6">
    <source>
        <dbReference type="SAM" id="Phobius"/>
    </source>
</evidence>
<dbReference type="Proteomes" id="UP000253759">
    <property type="component" value="Unassembled WGS sequence"/>
</dbReference>
<evidence type="ECO:0000313" key="8">
    <source>
        <dbReference type="EMBL" id="RDE08709.1"/>
    </source>
</evidence>
<dbReference type="EMBL" id="QQNH01000013">
    <property type="protein sequence ID" value="RDE08709.1"/>
    <property type="molecule type" value="Genomic_DNA"/>
</dbReference>
<organism evidence="8 9">
    <name type="scientific">Pelagibacterium lacus</name>
    <dbReference type="NCBI Taxonomy" id="2282655"/>
    <lineage>
        <taxon>Bacteria</taxon>
        <taxon>Pseudomonadati</taxon>
        <taxon>Pseudomonadota</taxon>
        <taxon>Alphaproteobacteria</taxon>
        <taxon>Hyphomicrobiales</taxon>
        <taxon>Devosiaceae</taxon>
        <taxon>Pelagibacterium</taxon>
    </lineage>
</organism>
<evidence type="ECO:0000259" key="7">
    <source>
        <dbReference type="Pfam" id="PF00892"/>
    </source>
</evidence>
<dbReference type="SUPFAM" id="SSF103481">
    <property type="entry name" value="Multidrug resistance efflux transporter EmrE"/>
    <property type="match status" value="2"/>
</dbReference>
<feature type="domain" description="EamA" evidence="7">
    <location>
        <begin position="2"/>
        <end position="129"/>
    </location>
</feature>
<feature type="transmembrane region" description="Helical" evidence="6">
    <location>
        <begin position="115"/>
        <end position="133"/>
    </location>
</feature>
<name>A0A369W3U4_9HYPH</name>
<accession>A0A369W3U4</accession>
<feature type="transmembrane region" description="Helical" evidence="6">
    <location>
        <begin position="84"/>
        <end position="106"/>
    </location>
</feature>
<feature type="transmembrane region" description="Helical" evidence="6">
    <location>
        <begin position="58"/>
        <end position="78"/>
    </location>
</feature>
<gene>
    <name evidence="8" type="ORF">DVH29_10160</name>
</gene>
<evidence type="ECO:0000313" key="9">
    <source>
        <dbReference type="Proteomes" id="UP000253759"/>
    </source>
</evidence>
<feature type="domain" description="EamA" evidence="7">
    <location>
        <begin position="140"/>
        <end position="268"/>
    </location>
</feature>
<feature type="transmembrane region" description="Helical" evidence="6">
    <location>
        <begin position="198"/>
        <end position="215"/>
    </location>
</feature>
<comment type="caution">
    <text evidence="8">The sequence shown here is derived from an EMBL/GenBank/DDBJ whole genome shotgun (WGS) entry which is preliminary data.</text>
</comment>
<dbReference type="GO" id="GO:0016020">
    <property type="term" value="C:membrane"/>
    <property type="evidence" value="ECO:0007669"/>
    <property type="project" value="UniProtKB-SubCell"/>
</dbReference>
<evidence type="ECO:0000256" key="4">
    <source>
        <dbReference type="ARBA" id="ARBA00022989"/>
    </source>
</evidence>
<proteinExistence type="inferred from homology"/>
<keyword evidence="4 6" id="KW-1133">Transmembrane helix</keyword>
<evidence type="ECO:0000256" key="5">
    <source>
        <dbReference type="ARBA" id="ARBA00023136"/>
    </source>
</evidence>
<evidence type="ECO:0000256" key="1">
    <source>
        <dbReference type="ARBA" id="ARBA00004141"/>
    </source>
</evidence>
<comment type="similarity">
    <text evidence="2">Belongs to the drug/metabolite transporter (DMT) superfamily. 10 TMS drug/metabolite exporter (DME) (TC 2.A.7.3) family.</text>
</comment>
<keyword evidence="9" id="KW-1185">Reference proteome</keyword>